<dbReference type="Proteomes" id="UP000061432">
    <property type="component" value="Chromosome"/>
</dbReference>
<name>A0A0C6FR12_9HYPH</name>
<evidence type="ECO:0000259" key="1">
    <source>
        <dbReference type="Pfam" id="PF03886"/>
    </source>
</evidence>
<dbReference type="KEGG" id="maqu:Maq22A_c09185"/>
<dbReference type="InterPro" id="IPR005586">
    <property type="entry name" value="ABC_trans_aux"/>
</dbReference>
<dbReference type="Pfam" id="PF03886">
    <property type="entry name" value="ABC_trans_aux"/>
    <property type="match status" value="1"/>
</dbReference>
<gene>
    <name evidence="2" type="ORF">Maq22A_c09185</name>
</gene>
<dbReference type="Gene3D" id="3.40.50.10610">
    <property type="entry name" value="ABC-type transport auxiliary lipoprotein component"/>
    <property type="match status" value="1"/>
</dbReference>
<dbReference type="SUPFAM" id="SSF159594">
    <property type="entry name" value="XCC0632-like"/>
    <property type="match status" value="1"/>
</dbReference>
<dbReference type="EMBL" id="AP014704">
    <property type="protein sequence ID" value="BAQ45135.1"/>
    <property type="molecule type" value="Genomic_DNA"/>
</dbReference>
<protein>
    <submittedName>
        <fullName evidence="2">ABC transporter</fullName>
    </submittedName>
</protein>
<evidence type="ECO:0000313" key="2">
    <source>
        <dbReference type="EMBL" id="BAQ45135.1"/>
    </source>
</evidence>
<feature type="domain" description="ABC-type transport auxiliary lipoprotein component" evidence="1">
    <location>
        <begin position="81"/>
        <end position="236"/>
    </location>
</feature>
<organism evidence="2 3">
    <name type="scientific">Methylobacterium aquaticum</name>
    <dbReference type="NCBI Taxonomy" id="270351"/>
    <lineage>
        <taxon>Bacteria</taxon>
        <taxon>Pseudomonadati</taxon>
        <taxon>Pseudomonadota</taxon>
        <taxon>Alphaproteobacteria</taxon>
        <taxon>Hyphomicrobiales</taxon>
        <taxon>Methylobacteriaceae</taxon>
        <taxon>Methylobacterium</taxon>
    </lineage>
</organism>
<dbReference type="AlphaFoldDB" id="A0A0C6FR12"/>
<evidence type="ECO:0000313" key="3">
    <source>
        <dbReference type="Proteomes" id="UP000061432"/>
    </source>
</evidence>
<proteinExistence type="predicted"/>
<dbReference type="PATRIC" id="fig|270351.10.peg.1761"/>
<dbReference type="STRING" id="270351.Maq22A_c09185"/>
<accession>A0A0C6FR12</accession>
<reference evidence="3" key="2">
    <citation type="submission" date="2015-01" db="EMBL/GenBank/DDBJ databases">
        <title>Complete genome sequence of Methylobacterium aquaticum strain 22A.</title>
        <authorList>
            <person name="Tani A."/>
            <person name="Ogura Y."/>
            <person name="Hayashi T."/>
        </authorList>
    </citation>
    <scope>NUCLEOTIDE SEQUENCE [LARGE SCALE GENOMIC DNA]</scope>
    <source>
        <strain evidence="3">MA-22A</strain>
    </source>
</reference>
<reference evidence="2 3" key="1">
    <citation type="journal article" date="2015" name="Genome Announc.">
        <title>Complete Genome Sequence of Methylobacterium aquaticum Strain 22A, Isolated from Racomitrium japonicum Moss.</title>
        <authorList>
            <person name="Tani A."/>
            <person name="Ogura Y."/>
            <person name="Hayashi T."/>
            <person name="Kimbara K."/>
        </authorList>
    </citation>
    <scope>NUCLEOTIDE SEQUENCE [LARGE SCALE GENOMIC DNA]</scope>
    <source>
        <strain evidence="2 3">MA-22A</strain>
    </source>
</reference>
<sequence length="243" mass="24672">MLPCSIAGIAPARGPARCPGMFGHASGPVPAHPVLGPLAAMTITASPVSRRARRSGPVLAALLALAVGACGSGAVPTTFDLTALPGAARGGAARRSIVVAEPVGLQPFEADRIIVREAGGSLSFLGGGQWADRLPRLMQARLVQSLENTGRLRSVSRPGDKVVADTILVTEIRAFDIAAGSREAVVDISAKLVADATGKVVAARIFQARVPVAEVNAGVAANGLDRALSTVLADIVRWVGTAA</sequence>